<gene>
    <name evidence="1" type="ORF">A3B87_00470</name>
</gene>
<evidence type="ECO:0000313" key="2">
    <source>
        <dbReference type="Proteomes" id="UP000179136"/>
    </source>
</evidence>
<organism evidence="1 2">
    <name type="scientific">Candidatus Kuenenbacteria bacterium RIFCSPHIGHO2_02_FULL_39_13</name>
    <dbReference type="NCBI Taxonomy" id="1798561"/>
    <lineage>
        <taxon>Bacteria</taxon>
        <taxon>Candidatus Kueneniibacteriota</taxon>
    </lineage>
</organism>
<sequence length="164" mass="18725">MRAKYREQAQVIGLEKAMKDETSVRIAAENQALELMHDIQLSRRGVKGGETKAIPTVGSGMFAESLFKYALVVEDPKTGDKKIGFDDVNEIGGFTKQATAFRMKFIRDTRLGDPRKIQDFIQDTKVKCEFTDPERARLFEGKKVYLDWDKVKELAQAAEERFKK</sequence>
<comment type="caution">
    <text evidence="1">The sequence shown here is derived from an EMBL/GenBank/DDBJ whole genome shotgun (WGS) entry which is preliminary data.</text>
</comment>
<reference evidence="1 2" key="1">
    <citation type="journal article" date="2016" name="Nat. Commun.">
        <title>Thousands of microbial genomes shed light on interconnected biogeochemical processes in an aquifer system.</title>
        <authorList>
            <person name="Anantharaman K."/>
            <person name="Brown C.T."/>
            <person name="Hug L.A."/>
            <person name="Sharon I."/>
            <person name="Castelle C.J."/>
            <person name="Probst A.J."/>
            <person name="Thomas B.C."/>
            <person name="Singh A."/>
            <person name="Wilkins M.J."/>
            <person name="Karaoz U."/>
            <person name="Brodie E.L."/>
            <person name="Williams K.H."/>
            <person name="Hubbard S.S."/>
            <person name="Banfield J.F."/>
        </authorList>
    </citation>
    <scope>NUCLEOTIDE SEQUENCE [LARGE SCALE GENOMIC DNA]</scope>
</reference>
<proteinExistence type="predicted"/>
<dbReference type="EMBL" id="MFMW01000005">
    <property type="protein sequence ID" value="OGG87579.1"/>
    <property type="molecule type" value="Genomic_DNA"/>
</dbReference>
<dbReference type="Proteomes" id="UP000179136">
    <property type="component" value="Unassembled WGS sequence"/>
</dbReference>
<evidence type="ECO:0000313" key="1">
    <source>
        <dbReference type="EMBL" id="OGG87579.1"/>
    </source>
</evidence>
<dbReference type="STRING" id="1798561.A3B87_00470"/>
<name>A0A1F6FNZ8_9BACT</name>
<dbReference type="AlphaFoldDB" id="A0A1F6FNZ8"/>
<accession>A0A1F6FNZ8</accession>
<protein>
    <submittedName>
        <fullName evidence="1">Uncharacterized protein</fullName>
    </submittedName>
</protein>